<comment type="caution">
    <text evidence="2">The sequence shown here is derived from an EMBL/GenBank/DDBJ whole genome shotgun (WGS) entry which is preliminary data.</text>
</comment>
<evidence type="ECO:0000313" key="3">
    <source>
        <dbReference type="Proteomes" id="UP001597040"/>
    </source>
</evidence>
<keyword evidence="3" id="KW-1185">Reference proteome</keyword>
<protein>
    <submittedName>
        <fullName evidence="2">DUF2512 family protein</fullName>
    </submittedName>
</protein>
<feature type="transmembrane region" description="Helical" evidence="1">
    <location>
        <begin position="34"/>
        <end position="52"/>
    </location>
</feature>
<evidence type="ECO:0000313" key="2">
    <source>
        <dbReference type="EMBL" id="MFD1038637.1"/>
    </source>
</evidence>
<dbReference type="EMBL" id="JBHTKJ010000023">
    <property type="protein sequence ID" value="MFD1038637.1"/>
    <property type="molecule type" value="Genomic_DNA"/>
</dbReference>
<feature type="transmembrane region" description="Helical" evidence="1">
    <location>
        <begin position="86"/>
        <end position="108"/>
    </location>
</feature>
<dbReference type="InterPro" id="IPR019649">
    <property type="entry name" value="DUF2512"/>
</dbReference>
<feature type="transmembrane region" description="Helical" evidence="1">
    <location>
        <begin position="59"/>
        <end position="80"/>
    </location>
</feature>
<dbReference type="Pfam" id="PF10710">
    <property type="entry name" value="DUF2512"/>
    <property type="match status" value="1"/>
</dbReference>
<feature type="transmembrane region" description="Helical" evidence="1">
    <location>
        <begin position="5"/>
        <end position="22"/>
    </location>
</feature>
<evidence type="ECO:0000256" key="1">
    <source>
        <dbReference type="SAM" id="Phobius"/>
    </source>
</evidence>
<dbReference type="Proteomes" id="UP001597040">
    <property type="component" value="Unassembled WGS sequence"/>
</dbReference>
<sequence>MTGLIIKLLVCPIGVILASWIFPNVNFANWYQPIIIGVVLAVVGYAMEYLLLREETNWLSVLMDFAASAIIVYIGAGFFIGADVTVWGAILTGALLAVTEIFQHNWLLRSGRIRKEQVSE</sequence>
<keyword evidence="1" id="KW-0812">Transmembrane</keyword>
<gene>
    <name evidence="2" type="ORF">ACFQ3N_09570</name>
</gene>
<keyword evidence="1" id="KW-1133">Transmembrane helix</keyword>
<name>A0ABW3LKT8_9BACI</name>
<reference evidence="3" key="1">
    <citation type="journal article" date="2019" name="Int. J. Syst. Evol. Microbiol.">
        <title>The Global Catalogue of Microorganisms (GCM) 10K type strain sequencing project: providing services to taxonomists for standard genome sequencing and annotation.</title>
        <authorList>
            <consortium name="The Broad Institute Genomics Platform"/>
            <consortium name="The Broad Institute Genome Sequencing Center for Infectious Disease"/>
            <person name="Wu L."/>
            <person name="Ma J."/>
        </authorList>
    </citation>
    <scope>NUCLEOTIDE SEQUENCE [LARGE SCALE GENOMIC DNA]</scope>
    <source>
        <strain evidence="3">CCUG 56754</strain>
    </source>
</reference>
<proteinExistence type="predicted"/>
<keyword evidence="1" id="KW-0472">Membrane</keyword>
<accession>A0ABW3LKT8</accession>
<organism evidence="2 3">
    <name type="scientific">Virgibacillus byunsanensis</name>
    <dbReference type="NCBI Taxonomy" id="570945"/>
    <lineage>
        <taxon>Bacteria</taxon>
        <taxon>Bacillati</taxon>
        <taxon>Bacillota</taxon>
        <taxon>Bacilli</taxon>
        <taxon>Bacillales</taxon>
        <taxon>Bacillaceae</taxon>
        <taxon>Virgibacillus</taxon>
    </lineage>
</organism>
<dbReference type="RefSeq" id="WP_390361802.1">
    <property type="nucleotide sequence ID" value="NZ_JBHTKJ010000023.1"/>
</dbReference>